<sequence>MQVNPEHLLTFLVVAEHGSLTAAGEQLHLSQPAISSQLKQLTTVVGEPLFQRHRHGVTLTNTGQGLLEHARTVQRALQGTRTYLQDLQGLQTGNLRVAASLTIAATLLPGMLAHYHQQHPGVKLQVRQGNTREVLNFLLNSTSELALIEGPPPLLPTDVHSFVFHQDHLVLVASPQHPLAHEQVQTSDLQHLPVIWREAGSGTREVAERALQQAGLQVQTVLELAGTEAVKEAVLQNLGVAFLSERSVQREVQTGLLVQLPVPLQGLQREFRVVGGPPATQSRAVQAFLTLLQDTPS</sequence>
<evidence type="ECO:0000256" key="1">
    <source>
        <dbReference type="ARBA" id="ARBA00009437"/>
    </source>
</evidence>
<keyword evidence="7" id="KW-1185">Reference proteome</keyword>
<dbReference type="PANTHER" id="PTHR30126">
    <property type="entry name" value="HTH-TYPE TRANSCRIPTIONAL REGULATOR"/>
    <property type="match status" value="1"/>
</dbReference>
<dbReference type="PROSITE" id="PS50931">
    <property type="entry name" value="HTH_LYSR"/>
    <property type="match status" value="1"/>
</dbReference>
<dbReference type="InterPro" id="IPR036390">
    <property type="entry name" value="WH_DNA-bd_sf"/>
</dbReference>
<comment type="similarity">
    <text evidence="1">Belongs to the LysR transcriptional regulatory family.</text>
</comment>
<accession>A0ABQ2D8K4</accession>
<evidence type="ECO:0000256" key="2">
    <source>
        <dbReference type="ARBA" id="ARBA00023015"/>
    </source>
</evidence>
<dbReference type="InterPro" id="IPR036388">
    <property type="entry name" value="WH-like_DNA-bd_sf"/>
</dbReference>
<dbReference type="PRINTS" id="PR00039">
    <property type="entry name" value="HTHLYSR"/>
</dbReference>
<dbReference type="EMBL" id="BMOD01000017">
    <property type="protein sequence ID" value="GGJ47526.1"/>
    <property type="molecule type" value="Genomic_DNA"/>
</dbReference>
<dbReference type="Gene3D" id="1.10.10.10">
    <property type="entry name" value="Winged helix-like DNA-binding domain superfamily/Winged helix DNA-binding domain"/>
    <property type="match status" value="1"/>
</dbReference>
<dbReference type="CDD" id="cd08420">
    <property type="entry name" value="PBP2_CysL_like"/>
    <property type="match status" value="1"/>
</dbReference>
<proteinExistence type="inferred from homology"/>
<gene>
    <name evidence="6" type="ORF">GCM10008938_36900</name>
</gene>
<dbReference type="SUPFAM" id="SSF46785">
    <property type="entry name" value="Winged helix' DNA-binding domain"/>
    <property type="match status" value="1"/>
</dbReference>
<evidence type="ECO:0000256" key="3">
    <source>
        <dbReference type="ARBA" id="ARBA00023125"/>
    </source>
</evidence>
<reference evidence="7" key="1">
    <citation type="journal article" date="2019" name="Int. J. Syst. Evol. Microbiol.">
        <title>The Global Catalogue of Microorganisms (GCM) 10K type strain sequencing project: providing services to taxonomists for standard genome sequencing and annotation.</title>
        <authorList>
            <consortium name="The Broad Institute Genomics Platform"/>
            <consortium name="The Broad Institute Genome Sequencing Center for Infectious Disease"/>
            <person name="Wu L."/>
            <person name="Ma J."/>
        </authorList>
    </citation>
    <scope>NUCLEOTIDE SEQUENCE [LARGE SCALE GENOMIC DNA]</scope>
    <source>
        <strain evidence="7">JCM 14370</strain>
    </source>
</reference>
<evidence type="ECO:0000259" key="5">
    <source>
        <dbReference type="PROSITE" id="PS50931"/>
    </source>
</evidence>
<dbReference type="SUPFAM" id="SSF53850">
    <property type="entry name" value="Periplasmic binding protein-like II"/>
    <property type="match status" value="1"/>
</dbReference>
<organism evidence="6 7">
    <name type="scientific">Deinococcus roseus</name>
    <dbReference type="NCBI Taxonomy" id="392414"/>
    <lineage>
        <taxon>Bacteria</taxon>
        <taxon>Thermotogati</taxon>
        <taxon>Deinococcota</taxon>
        <taxon>Deinococci</taxon>
        <taxon>Deinococcales</taxon>
        <taxon>Deinococcaceae</taxon>
        <taxon>Deinococcus</taxon>
    </lineage>
</organism>
<comment type="caution">
    <text evidence="6">The sequence shown here is derived from an EMBL/GenBank/DDBJ whole genome shotgun (WGS) entry which is preliminary data.</text>
</comment>
<keyword evidence="2" id="KW-0805">Transcription regulation</keyword>
<dbReference type="Pfam" id="PF03466">
    <property type="entry name" value="LysR_substrate"/>
    <property type="match status" value="1"/>
</dbReference>
<evidence type="ECO:0000256" key="4">
    <source>
        <dbReference type="ARBA" id="ARBA00023163"/>
    </source>
</evidence>
<feature type="domain" description="HTH lysR-type" evidence="5">
    <location>
        <begin position="3"/>
        <end position="60"/>
    </location>
</feature>
<protein>
    <submittedName>
        <fullName evidence="6">Transcriptional regulator</fullName>
    </submittedName>
</protein>
<keyword evidence="3" id="KW-0238">DNA-binding</keyword>
<dbReference type="Proteomes" id="UP000632222">
    <property type="component" value="Unassembled WGS sequence"/>
</dbReference>
<dbReference type="InterPro" id="IPR000847">
    <property type="entry name" value="LysR_HTH_N"/>
</dbReference>
<keyword evidence="4" id="KW-0804">Transcription</keyword>
<dbReference type="InterPro" id="IPR005119">
    <property type="entry name" value="LysR_subst-bd"/>
</dbReference>
<dbReference type="Pfam" id="PF00126">
    <property type="entry name" value="HTH_1"/>
    <property type="match status" value="1"/>
</dbReference>
<dbReference type="PANTHER" id="PTHR30126:SF39">
    <property type="entry name" value="HTH-TYPE TRANSCRIPTIONAL REGULATOR CYSL"/>
    <property type="match status" value="1"/>
</dbReference>
<dbReference type="RefSeq" id="WP_189005185.1">
    <property type="nucleotide sequence ID" value="NZ_BMOD01000017.1"/>
</dbReference>
<evidence type="ECO:0000313" key="7">
    <source>
        <dbReference type="Proteomes" id="UP000632222"/>
    </source>
</evidence>
<dbReference type="Gene3D" id="3.40.190.290">
    <property type="match status" value="1"/>
</dbReference>
<name>A0ABQ2D8K4_9DEIO</name>
<evidence type="ECO:0000313" key="6">
    <source>
        <dbReference type="EMBL" id="GGJ47526.1"/>
    </source>
</evidence>